<dbReference type="Proteomes" id="UP000717996">
    <property type="component" value="Unassembled WGS sequence"/>
</dbReference>
<dbReference type="AlphaFoldDB" id="A0A9P6YKZ6"/>
<evidence type="ECO:0008006" key="3">
    <source>
        <dbReference type="Google" id="ProtNLM"/>
    </source>
</evidence>
<dbReference type="Gene3D" id="3.90.79.10">
    <property type="entry name" value="Nucleoside Triphosphate Pyrophosphohydrolase"/>
    <property type="match status" value="1"/>
</dbReference>
<name>A0A9P6YKZ6_RHIOR</name>
<reference evidence="1" key="1">
    <citation type="journal article" date="2020" name="Microb. Genom.">
        <title>Genetic diversity of clinical and environmental Mucorales isolates obtained from an investigation of mucormycosis cases among solid organ transplant recipients.</title>
        <authorList>
            <person name="Nguyen M.H."/>
            <person name="Kaul D."/>
            <person name="Muto C."/>
            <person name="Cheng S.J."/>
            <person name="Richter R.A."/>
            <person name="Bruno V.M."/>
            <person name="Liu G."/>
            <person name="Beyhan S."/>
            <person name="Sundermann A.J."/>
            <person name="Mounaud S."/>
            <person name="Pasculle A.W."/>
            <person name="Nierman W.C."/>
            <person name="Driscoll E."/>
            <person name="Cumbie R."/>
            <person name="Clancy C.J."/>
            <person name="Dupont C.L."/>
        </authorList>
    </citation>
    <scope>NUCLEOTIDE SEQUENCE</scope>
    <source>
        <strain evidence="1">GL16</strain>
    </source>
</reference>
<comment type="caution">
    <text evidence="1">The sequence shown here is derived from an EMBL/GenBank/DDBJ whole genome shotgun (WGS) entry which is preliminary data.</text>
</comment>
<gene>
    <name evidence="1" type="ORF">G6F51_002012</name>
</gene>
<dbReference type="InterPro" id="IPR015797">
    <property type="entry name" value="NUDIX_hydrolase-like_dom_sf"/>
</dbReference>
<protein>
    <recommendedName>
        <fullName evidence="3">Nudix hydrolase domain-containing protein</fullName>
    </recommendedName>
</protein>
<accession>A0A9P6YKZ6</accession>
<organism evidence="1 2">
    <name type="scientific">Rhizopus oryzae</name>
    <name type="common">Mucormycosis agent</name>
    <name type="synonym">Rhizopus arrhizus var. delemar</name>
    <dbReference type="NCBI Taxonomy" id="64495"/>
    <lineage>
        <taxon>Eukaryota</taxon>
        <taxon>Fungi</taxon>
        <taxon>Fungi incertae sedis</taxon>
        <taxon>Mucoromycota</taxon>
        <taxon>Mucoromycotina</taxon>
        <taxon>Mucoromycetes</taxon>
        <taxon>Mucorales</taxon>
        <taxon>Mucorineae</taxon>
        <taxon>Rhizopodaceae</taxon>
        <taxon>Rhizopus</taxon>
    </lineage>
</organism>
<dbReference type="SUPFAM" id="SSF55811">
    <property type="entry name" value="Nudix"/>
    <property type="match status" value="1"/>
</dbReference>
<sequence>MLKGGQEEEAVILKDEVVHKRFITVWDRTTEFKDGRVIKWDIVGHDTSYPTFVVVFTFDTKKSTTCILKEYCQGTNEMVHVLEAAKHELSEEAHLKGGKWIKLFEGEDGISELKWGKNKFIPFLCLDPVDDDKPMERDYEEHIDIIRDVSVKELKQFIMKGEMMLPSVQTAWMALDYLKLL</sequence>
<dbReference type="OrthoDB" id="185493at2759"/>
<evidence type="ECO:0000313" key="2">
    <source>
        <dbReference type="Proteomes" id="UP000717996"/>
    </source>
</evidence>
<evidence type="ECO:0000313" key="1">
    <source>
        <dbReference type="EMBL" id="KAG1551170.1"/>
    </source>
</evidence>
<dbReference type="EMBL" id="JAANIT010000164">
    <property type="protein sequence ID" value="KAG1551170.1"/>
    <property type="molecule type" value="Genomic_DNA"/>
</dbReference>
<proteinExistence type="predicted"/>